<reference evidence="3" key="1">
    <citation type="journal article" date="2019" name="Int. J. Syst. Evol. Microbiol.">
        <title>The Global Catalogue of Microorganisms (GCM) 10K type strain sequencing project: providing services to taxonomists for standard genome sequencing and annotation.</title>
        <authorList>
            <consortium name="The Broad Institute Genomics Platform"/>
            <consortium name="The Broad Institute Genome Sequencing Center for Infectious Disease"/>
            <person name="Wu L."/>
            <person name="Ma J."/>
        </authorList>
    </citation>
    <scope>NUCLEOTIDE SEQUENCE [LARGE SCALE GENOMIC DNA]</scope>
    <source>
        <strain evidence="3">CGMCC 4.7152</strain>
    </source>
</reference>
<dbReference type="PANTHER" id="PTHR42714:SF2">
    <property type="entry name" value="TRNA MODIFICATION GTPASE GTPBP3, MITOCHONDRIAL"/>
    <property type="match status" value="1"/>
</dbReference>
<evidence type="ECO:0000259" key="1">
    <source>
        <dbReference type="Pfam" id="PF01926"/>
    </source>
</evidence>
<gene>
    <name evidence="2" type="ORF">ACFPIJ_16415</name>
</gene>
<accession>A0ABV9VWV3</accession>
<name>A0ABV9VWV3_9ACTN</name>
<organism evidence="2 3">
    <name type="scientific">Dactylosporangium cerinum</name>
    <dbReference type="NCBI Taxonomy" id="1434730"/>
    <lineage>
        <taxon>Bacteria</taxon>
        <taxon>Bacillati</taxon>
        <taxon>Actinomycetota</taxon>
        <taxon>Actinomycetes</taxon>
        <taxon>Micromonosporales</taxon>
        <taxon>Micromonosporaceae</taxon>
        <taxon>Dactylosporangium</taxon>
    </lineage>
</organism>
<dbReference type="PANTHER" id="PTHR42714">
    <property type="entry name" value="TRNA MODIFICATION GTPASE GTPBP3"/>
    <property type="match status" value="1"/>
</dbReference>
<evidence type="ECO:0000313" key="3">
    <source>
        <dbReference type="Proteomes" id="UP001595912"/>
    </source>
</evidence>
<dbReference type="InterPro" id="IPR006073">
    <property type="entry name" value="GTP-bd"/>
</dbReference>
<sequence>MTGLSAESDGELTTEVVSLEEAVRSAVEQGHAELRRLDDLTDDLVRAFAQRQSVAPSSSGLITRLDDFTRGFPGELRRHLDRERGSLGSFNIAFFGRTGVGKSTLLSVFGRLDGEYVSPGVSDWTTEVRPIEWRDCRLIDTPGINGWGRTESRDHLEAKAREAVEIADIVLLCFDNQSQQEMEFEKIAAWIRDHGKPVVAVLNVRNPRWRHPAKVPEARRRNLSESVRQHTDNIRTQLVQIGLPDTPVVAIHSRRALFARATTPFHGPAQKDFHHEREEFGKDYLDRWSNFGTLERLVVASIAEGGADLRLAALREDIRSRCRRGVGELEDLAVEIEQEAESREREVESLFAVLGYPEDAERAVWLHDAALSGDLVDVSEQARGRPYTSPVKGSLDRFVRHLAASHLAGCHRQAKADTDDLIRRAFDERMAIDESKFTEVVFDQGAISAAAEAVWADRRAFLQRELEVVVEHQSIASGPAVSHTAMIRGDEGGGATGGVVRGTGIAVGAGALAVPAVAALLSNPVGWVIGAAAVGVGIVGQVQQHLGKKMSEKASEEAREAKAQAIVDCHRAVDQTFAGYEDALVCDSRKAAWTLLAPAVGESLRAAIELRMARSRIARLIHSLQTNAGSIRPAPAVTDVLLRAQRRMGASPAEVTRVLLGEDWLESGVDHPPAQIDPAVHEAYSRRREEDHSRLTRAIGAAWSAPSTADIHTWRDDLEDAARHDPALFDIARTFWRVDGARPALAVLGDYNSGKTSLIRRIVVDSGRQPHAAFDIRASPATAAANRHQLPRFDLVDTPGLQSGHDEHDTAALEAIAEAALVFVVVHINLLVGDTSILEELSRGSEMVAAKGGRMVFLVNRCDELGVDPLTAPEAFLNLQNRKREELRAALATRSIDVEIDRVHGLSGDPFGLVGGDATAEPGDFDENRMWDGVAALTNAMSALSDEQLSAAASSAAFDAAVTGLKRHQHTLQQVRADGTKDLRRSEPVIAALRSAMKDAVVLEGSLREDARRMVDRHSAATKSAVARLDRKAGQKLKDLVESWWKTPQFEADLERYLADAARKLDEWHSDHISAIGREMSAAEFQVAPELAAEFKARGSAWHEDLAENAGNVAGAAASLAKALGNRDAVYAIGKQFGHKFKPWGAVKGGAKVAKAGFVLGAVATAVDAATMANDIHKAVKHKDQQESASREIDEAATRIVEQIVRGEQGEGPVEYLEQRTKELETLLDEHLDLESSIRERMDSAKEQAEVAGALIATADELIGTSGRNE</sequence>
<dbReference type="CDD" id="cd00882">
    <property type="entry name" value="Ras_like_GTPase"/>
    <property type="match status" value="1"/>
</dbReference>
<protein>
    <submittedName>
        <fullName evidence="2">GTPase</fullName>
    </submittedName>
</protein>
<evidence type="ECO:0000313" key="2">
    <source>
        <dbReference type="EMBL" id="MFC4999417.1"/>
    </source>
</evidence>
<dbReference type="Gene3D" id="3.40.50.300">
    <property type="entry name" value="P-loop containing nucleotide triphosphate hydrolases"/>
    <property type="match status" value="2"/>
</dbReference>
<dbReference type="InterPro" id="IPR027417">
    <property type="entry name" value="P-loop_NTPase"/>
</dbReference>
<dbReference type="EMBL" id="JBHSIU010000018">
    <property type="protein sequence ID" value="MFC4999417.1"/>
    <property type="molecule type" value="Genomic_DNA"/>
</dbReference>
<keyword evidence="3" id="KW-1185">Reference proteome</keyword>
<comment type="caution">
    <text evidence="2">The sequence shown here is derived from an EMBL/GenBank/DDBJ whole genome shotgun (WGS) entry which is preliminary data.</text>
</comment>
<feature type="domain" description="G" evidence="1">
    <location>
        <begin position="746"/>
        <end position="834"/>
    </location>
</feature>
<dbReference type="Proteomes" id="UP001595912">
    <property type="component" value="Unassembled WGS sequence"/>
</dbReference>
<dbReference type="SUPFAM" id="SSF52540">
    <property type="entry name" value="P-loop containing nucleoside triphosphate hydrolases"/>
    <property type="match status" value="2"/>
</dbReference>
<dbReference type="RefSeq" id="WP_380115842.1">
    <property type="nucleotide sequence ID" value="NZ_JBHSIU010000018.1"/>
</dbReference>
<dbReference type="Pfam" id="PF01926">
    <property type="entry name" value="MMR_HSR1"/>
    <property type="match status" value="2"/>
</dbReference>
<feature type="domain" description="G" evidence="1">
    <location>
        <begin position="92"/>
        <end position="203"/>
    </location>
</feature>
<proteinExistence type="predicted"/>